<feature type="domain" description="Serine-threonine/tyrosine-protein kinase catalytic" evidence="2">
    <location>
        <begin position="70"/>
        <end position="133"/>
    </location>
</feature>
<dbReference type="SUPFAM" id="SSF56112">
    <property type="entry name" value="Protein kinase-like (PK-like)"/>
    <property type="match status" value="1"/>
</dbReference>
<accession>A0A438FNM9</accession>
<keyword evidence="3" id="KW-0418">Kinase</keyword>
<gene>
    <name evidence="3" type="primary">MSP1_8</name>
    <name evidence="3" type="ORF">CK203_065302</name>
</gene>
<comment type="subcellular location">
    <subcellularLocation>
        <location evidence="1">Membrane</location>
        <topology evidence="1">Single-pass type I membrane protein</topology>
    </subcellularLocation>
</comment>
<protein>
    <submittedName>
        <fullName evidence="3">Leucine-rich repeat receptor protein kinase MSP1</fullName>
    </submittedName>
</protein>
<evidence type="ECO:0000313" key="4">
    <source>
        <dbReference type="Proteomes" id="UP000288805"/>
    </source>
</evidence>
<evidence type="ECO:0000313" key="3">
    <source>
        <dbReference type="EMBL" id="RVW61567.1"/>
    </source>
</evidence>
<keyword evidence="3" id="KW-0808">Transferase</keyword>
<sequence length="143" mass="15743">MQRQKTVVVDKGKGKLVKVVESESVDELLGKKIKGTTSTNFATFECSLLRMKPLDILSVTDNISKTYIIGDGGLVGKVKRENLVQLLGCCILQDERFLAYECMENGSLDVWLRNRAVAVEALDWPTSFKICLGSSRGARLSAS</sequence>
<dbReference type="Gramene" id="Vitis05g01830.t01">
    <property type="protein sequence ID" value="Vitis05g01830.t01.CDS"/>
    <property type="gene ID" value="Vitis05g01830"/>
</dbReference>
<keyword evidence="3" id="KW-0675">Receptor</keyword>
<proteinExistence type="predicted"/>
<dbReference type="AlphaFoldDB" id="A0A438FNM9"/>
<dbReference type="InterPro" id="IPR001245">
    <property type="entry name" value="Ser-Thr/Tyr_kinase_cat_dom"/>
</dbReference>
<name>A0A438FNM9_VITVI</name>
<dbReference type="Pfam" id="PF07714">
    <property type="entry name" value="PK_Tyr_Ser-Thr"/>
    <property type="match status" value="1"/>
</dbReference>
<evidence type="ECO:0000256" key="1">
    <source>
        <dbReference type="ARBA" id="ARBA00004479"/>
    </source>
</evidence>
<dbReference type="GO" id="GO:0004672">
    <property type="term" value="F:protein kinase activity"/>
    <property type="evidence" value="ECO:0007669"/>
    <property type="project" value="InterPro"/>
</dbReference>
<comment type="caution">
    <text evidence="3">The sequence shown here is derived from an EMBL/GenBank/DDBJ whole genome shotgun (WGS) entry which is preliminary data.</text>
</comment>
<dbReference type="Proteomes" id="UP000288805">
    <property type="component" value="Unassembled WGS sequence"/>
</dbReference>
<organism evidence="3 4">
    <name type="scientific">Vitis vinifera</name>
    <name type="common">Grape</name>
    <dbReference type="NCBI Taxonomy" id="29760"/>
    <lineage>
        <taxon>Eukaryota</taxon>
        <taxon>Viridiplantae</taxon>
        <taxon>Streptophyta</taxon>
        <taxon>Embryophyta</taxon>
        <taxon>Tracheophyta</taxon>
        <taxon>Spermatophyta</taxon>
        <taxon>Magnoliopsida</taxon>
        <taxon>eudicotyledons</taxon>
        <taxon>Gunneridae</taxon>
        <taxon>Pentapetalae</taxon>
        <taxon>rosids</taxon>
        <taxon>Vitales</taxon>
        <taxon>Vitaceae</taxon>
        <taxon>Viteae</taxon>
        <taxon>Vitis</taxon>
    </lineage>
</organism>
<dbReference type="InterPro" id="IPR011009">
    <property type="entry name" value="Kinase-like_dom_sf"/>
</dbReference>
<dbReference type="PANTHER" id="PTHR48006">
    <property type="entry name" value="LEUCINE-RICH REPEAT-CONTAINING PROTEIN DDB_G0281931-RELATED"/>
    <property type="match status" value="1"/>
</dbReference>
<dbReference type="EMBL" id="QGNW01000828">
    <property type="protein sequence ID" value="RVW61567.1"/>
    <property type="molecule type" value="Genomic_DNA"/>
</dbReference>
<dbReference type="GO" id="GO:0016020">
    <property type="term" value="C:membrane"/>
    <property type="evidence" value="ECO:0007669"/>
    <property type="project" value="UniProtKB-SubCell"/>
</dbReference>
<dbReference type="PANTHER" id="PTHR48006:SF95">
    <property type="entry name" value="LEUCINE-RICH REPEAT RECEPTOR PROTEIN KINASE MSP1"/>
    <property type="match status" value="1"/>
</dbReference>
<dbReference type="InterPro" id="IPR051824">
    <property type="entry name" value="LRR_Rcpt-Like_S/T_Kinase"/>
</dbReference>
<reference evidence="3 4" key="1">
    <citation type="journal article" date="2018" name="PLoS Genet.">
        <title>Population sequencing reveals clonal diversity and ancestral inbreeding in the grapevine cultivar Chardonnay.</title>
        <authorList>
            <person name="Roach M.J."/>
            <person name="Johnson D.L."/>
            <person name="Bohlmann J."/>
            <person name="van Vuuren H.J."/>
            <person name="Jones S.J."/>
            <person name="Pretorius I.S."/>
            <person name="Schmidt S.A."/>
            <person name="Borneman A.R."/>
        </authorList>
    </citation>
    <scope>NUCLEOTIDE SEQUENCE [LARGE SCALE GENOMIC DNA]</scope>
    <source>
        <strain evidence="4">cv. Chardonnay</strain>
        <tissue evidence="3">Leaf</tissue>
    </source>
</reference>
<dbReference type="Gene3D" id="1.10.510.10">
    <property type="entry name" value="Transferase(Phosphotransferase) domain 1"/>
    <property type="match status" value="1"/>
</dbReference>
<evidence type="ECO:0000259" key="2">
    <source>
        <dbReference type="Pfam" id="PF07714"/>
    </source>
</evidence>